<evidence type="ECO:0000313" key="1">
    <source>
        <dbReference type="EMBL" id="CAB0005627.1"/>
    </source>
</evidence>
<dbReference type="GO" id="GO:1904294">
    <property type="term" value="P:positive regulation of ERAD pathway"/>
    <property type="evidence" value="ECO:0007669"/>
    <property type="project" value="TreeGrafter"/>
</dbReference>
<gene>
    <name evidence="1" type="ORF">NTEN_LOCUS11104</name>
</gene>
<evidence type="ECO:0000313" key="2">
    <source>
        <dbReference type="Proteomes" id="UP000479000"/>
    </source>
</evidence>
<reference evidence="1 2" key="1">
    <citation type="submission" date="2020-02" db="EMBL/GenBank/DDBJ databases">
        <authorList>
            <person name="Ferguson B K."/>
        </authorList>
    </citation>
    <scope>NUCLEOTIDE SEQUENCE [LARGE SCALE GENOMIC DNA]</scope>
</reference>
<dbReference type="PANTHER" id="PTHR21650:SF4">
    <property type="entry name" value="MEMBRALIN"/>
    <property type="match status" value="1"/>
</dbReference>
<dbReference type="PANTHER" id="PTHR21650">
    <property type="entry name" value="MEMBRALIN/KINETOCHORE PROTEIN NUF2"/>
    <property type="match status" value="1"/>
</dbReference>
<dbReference type="Pfam" id="PF09746">
    <property type="entry name" value="Membralin"/>
    <property type="match status" value="1"/>
</dbReference>
<organism evidence="1 2">
    <name type="scientific">Nesidiocoris tenuis</name>
    <dbReference type="NCBI Taxonomy" id="355587"/>
    <lineage>
        <taxon>Eukaryota</taxon>
        <taxon>Metazoa</taxon>
        <taxon>Ecdysozoa</taxon>
        <taxon>Arthropoda</taxon>
        <taxon>Hexapoda</taxon>
        <taxon>Insecta</taxon>
        <taxon>Pterygota</taxon>
        <taxon>Neoptera</taxon>
        <taxon>Paraneoptera</taxon>
        <taxon>Hemiptera</taxon>
        <taxon>Heteroptera</taxon>
        <taxon>Panheteroptera</taxon>
        <taxon>Cimicomorpha</taxon>
        <taxon>Miridae</taxon>
        <taxon>Dicyphina</taxon>
        <taxon>Nesidiocoris</taxon>
    </lineage>
</organism>
<name>A0A6H5GNL0_9HEMI</name>
<dbReference type="GO" id="GO:0034976">
    <property type="term" value="P:response to endoplasmic reticulum stress"/>
    <property type="evidence" value="ECO:0007669"/>
    <property type="project" value="TreeGrafter"/>
</dbReference>
<protein>
    <submittedName>
        <fullName evidence="1">Uncharacterized protein</fullName>
    </submittedName>
</protein>
<accession>A0A6H5GNL0</accession>
<dbReference type="InterPro" id="IPR019144">
    <property type="entry name" value="Membralin"/>
</dbReference>
<dbReference type="EMBL" id="CADCXU010016571">
    <property type="protein sequence ID" value="CAB0005627.1"/>
    <property type="molecule type" value="Genomic_DNA"/>
</dbReference>
<sequence>MEAIMSEFFNDTTTAFYIILIVWIADQYDVVCCHTNMTKKYWLSRRNCSSSFCARRTKHRLNSSRLRNSQLHRRHLTRQRRRTTKKLTRNLRRHKHPHRLLRYHQRQAMMKLMKSTILVRPRLRRHEPSSRAPYGVRGGALFEISAPSVKDLYTTKTSKLTM</sequence>
<keyword evidence="2" id="KW-1185">Reference proteome</keyword>
<dbReference type="Proteomes" id="UP000479000">
    <property type="component" value="Unassembled WGS sequence"/>
</dbReference>
<dbReference type="GO" id="GO:0005783">
    <property type="term" value="C:endoplasmic reticulum"/>
    <property type="evidence" value="ECO:0007669"/>
    <property type="project" value="TreeGrafter"/>
</dbReference>
<dbReference type="OrthoDB" id="6779347at2759"/>
<proteinExistence type="predicted"/>
<dbReference type="AlphaFoldDB" id="A0A6H5GNL0"/>